<organism evidence="1 2">
    <name type="scientific">Brevundimonas albigilva</name>
    <dbReference type="NCBI Taxonomy" id="1312364"/>
    <lineage>
        <taxon>Bacteria</taxon>
        <taxon>Pseudomonadati</taxon>
        <taxon>Pseudomonadota</taxon>
        <taxon>Alphaproteobacteria</taxon>
        <taxon>Caulobacterales</taxon>
        <taxon>Caulobacteraceae</taxon>
        <taxon>Brevundimonas</taxon>
    </lineage>
</organism>
<dbReference type="RefSeq" id="WP_249751707.1">
    <property type="nucleotide sequence ID" value="NZ_CP097298.1"/>
</dbReference>
<reference evidence="1" key="1">
    <citation type="submission" date="2022-05" db="EMBL/GenBank/DDBJ databases">
        <title>Brevundimonas albigilva TT17 genome sequence.</title>
        <authorList>
            <person name="Lee K."/>
            <person name="Son H."/>
        </authorList>
    </citation>
    <scope>NUCLEOTIDE SEQUENCE</scope>
    <source>
        <strain evidence="1">TT17</strain>
    </source>
</reference>
<gene>
    <name evidence="1" type="ORF">M8231_16410</name>
</gene>
<evidence type="ECO:0000313" key="1">
    <source>
        <dbReference type="EMBL" id="URI15347.1"/>
    </source>
</evidence>
<protein>
    <submittedName>
        <fullName evidence="1">Uncharacterized protein</fullName>
    </submittedName>
</protein>
<name>A0ABY4SKV0_9CAUL</name>
<dbReference type="Proteomes" id="UP001055429">
    <property type="component" value="Chromosome"/>
</dbReference>
<keyword evidence="2" id="KW-1185">Reference proteome</keyword>
<sequence>MTGHEFIGEFETVHELPVKGDTFWYGKHGPYTVIERAFVYKKDPDQASAADAILSVELVSKHLDFAPRNLG</sequence>
<evidence type="ECO:0000313" key="2">
    <source>
        <dbReference type="Proteomes" id="UP001055429"/>
    </source>
</evidence>
<proteinExistence type="predicted"/>
<accession>A0ABY4SKV0</accession>
<dbReference type="EMBL" id="CP097649">
    <property type="protein sequence ID" value="URI15347.1"/>
    <property type="molecule type" value="Genomic_DNA"/>
</dbReference>